<keyword evidence="14" id="KW-1185">Reference proteome</keyword>
<dbReference type="GO" id="GO:0005674">
    <property type="term" value="C:transcription factor TFIIF complex"/>
    <property type="evidence" value="ECO:0007669"/>
    <property type="project" value="InterPro"/>
</dbReference>
<evidence type="ECO:0000256" key="8">
    <source>
        <dbReference type="ARBA" id="ARBA00081473"/>
    </source>
</evidence>
<dbReference type="Pfam" id="PF17683">
    <property type="entry name" value="TFIIF_beta_N"/>
    <property type="match status" value="1"/>
</dbReference>
<proteinExistence type="inferred from homology"/>
<dbReference type="Pfam" id="PF02270">
    <property type="entry name" value="TFIIF_beta"/>
    <property type="match status" value="1"/>
</dbReference>
<keyword evidence="6" id="KW-0804">Transcription</keyword>
<evidence type="ECO:0000256" key="4">
    <source>
        <dbReference type="ARBA" id="ARBA00023015"/>
    </source>
</evidence>
<dbReference type="PANTHER" id="PTHR10445">
    <property type="entry name" value="GENERAL TRANSCRIPTION FACTOR IIF SUBUNIT 2"/>
    <property type="match status" value="1"/>
</dbReference>
<organism evidence="13 14">
    <name type="scientific">Karstenula rhodostoma CBS 690.94</name>
    <dbReference type="NCBI Taxonomy" id="1392251"/>
    <lineage>
        <taxon>Eukaryota</taxon>
        <taxon>Fungi</taxon>
        <taxon>Dikarya</taxon>
        <taxon>Ascomycota</taxon>
        <taxon>Pezizomycotina</taxon>
        <taxon>Dothideomycetes</taxon>
        <taxon>Pleosporomycetidae</taxon>
        <taxon>Pleosporales</taxon>
        <taxon>Massarineae</taxon>
        <taxon>Didymosphaeriaceae</taxon>
        <taxon>Karstenula</taxon>
    </lineage>
</organism>
<evidence type="ECO:0000259" key="11">
    <source>
        <dbReference type="Pfam" id="PF02270"/>
    </source>
</evidence>
<dbReference type="EMBL" id="MU001504">
    <property type="protein sequence ID" value="KAF2442030.1"/>
    <property type="molecule type" value="Genomic_DNA"/>
</dbReference>
<dbReference type="InterPro" id="IPR040450">
    <property type="entry name" value="TFIIF_beta_HTH"/>
</dbReference>
<keyword evidence="4" id="KW-0805">Transcription regulation</keyword>
<keyword evidence="7" id="KW-0539">Nucleus</keyword>
<comment type="subcellular location">
    <subcellularLocation>
        <location evidence="1">Nucleus</location>
    </subcellularLocation>
</comment>
<dbReference type="InterPro" id="IPR040504">
    <property type="entry name" value="TFIIF_beta_N"/>
</dbReference>
<dbReference type="OrthoDB" id="26094at2759"/>
<evidence type="ECO:0000256" key="2">
    <source>
        <dbReference type="ARBA" id="ARBA00009543"/>
    </source>
</evidence>
<evidence type="ECO:0000256" key="3">
    <source>
        <dbReference type="ARBA" id="ARBA00021453"/>
    </source>
</evidence>
<dbReference type="AlphaFoldDB" id="A0A9P4PBM5"/>
<dbReference type="Proteomes" id="UP000799764">
    <property type="component" value="Unassembled WGS sequence"/>
</dbReference>
<dbReference type="GO" id="GO:0003677">
    <property type="term" value="F:DNA binding"/>
    <property type="evidence" value="ECO:0007669"/>
    <property type="project" value="UniProtKB-KW"/>
</dbReference>
<evidence type="ECO:0000256" key="1">
    <source>
        <dbReference type="ARBA" id="ARBA00004123"/>
    </source>
</evidence>
<dbReference type="SUPFAM" id="SSF46785">
    <property type="entry name" value="Winged helix' DNA-binding domain"/>
    <property type="match status" value="1"/>
</dbReference>
<dbReference type="InterPro" id="IPR003196">
    <property type="entry name" value="TFIIF_beta"/>
</dbReference>
<dbReference type="GO" id="GO:0006367">
    <property type="term" value="P:transcription initiation at RNA polymerase II promoter"/>
    <property type="evidence" value="ECO:0007669"/>
    <property type="project" value="InterPro"/>
</dbReference>
<evidence type="ECO:0000256" key="5">
    <source>
        <dbReference type="ARBA" id="ARBA00023125"/>
    </source>
</evidence>
<sequence length="355" mass="40372">MMKTEGASPSFGGGGYMDDEFYEDTGELSLPRVGEKHVMIARIPDWLYDHVSKWDELAKGGNDHDLIEIGEVLSLPAGNAYDQNKAQKDSKDGKKPLVKREGPPEPPSMRIFFNNDWHVKTGLPTAFEIEGQTVNDTLLNNTYVFTEKDLPGYKHNGVGQPKPNGAVQDPKARITKRPKYKKAIPKQTSLIGSVNTQYLAKPLNTAEFIAFNTQRTKEAIQGRNSRTNIMTETVDEVTVMNNLQDSFTSFIRSDKKPKSQQNKFARLPRNELIDILHRAFDEHRYWPMKQLKQHTKQPEAYLKEVLPEIAHLIKSGNFASLWTRLNMFQRVSLHDGIADIGIEDEEDDEEMEDVV</sequence>
<evidence type="ECO:0000256" key="6">
    <source>
        <dbReference type="ARBA" id="ARBA00023163"/>
    </source>
</evidence>
<evidence type="ECO:0000256" key="7">
    <source>
        <dbReference type="ARBA" id="ARBA00023242"/>
    </source>
</evidence>
<protein>
    <recommendedName>
        <fullName evidence="3">Transcription initiation factor IIF subunit beta</fullName>
    </recommendedName>
    <alternativeName>
        <fullName evidence="9">TFIIF medium subunit</fullName>
    </alternativeName>
    <alternativeName>
        <fullName evidence="8">TFIIF-beta</fullName>
    </alternativeName>
</protein>
<evidence type="ECO:0000313" key="13">
    <source>
        <dbReference type="EMBL" id="KAF2442030.1"/>
    </source>
</evidence>
<reference evidence="13" key="1">
    <citation type="journal article" date="2020" name="Stud. Mycol.">
        <title>101 Dothideomycetes genomes: a test case for predicting lifestyles and emergence of pathogens.</title>
        <authorList>
            <person name="Haridas S."/>
            <person name="Albert R."/>
            <person name="Binder M."/>
            <person name="Bloem J."/>
            <person name="Labutti K."/>
            <person name="Salamov A."/>
            <person name="Andreopoulos B."/>
            <person name="Baker S."/>
            <person name="Barry K."/>
            <person name="Bills G."/>
            <person name="Bluhm B."/>
            <person name="Cannon C."/>
            <person name="Castanera R."/>
            <person name="Culley D."/>
            <person name="Daum C."/>
            <person name="Ezra D."/>
            <person name="Gonzalez J."/>
            <person name="Henrissat B."/>
            <person name="Kuo A."/>
            <person name="Liang C."/>
            <person name="Lipzen A."/>
            <person name="Lutzoni F."/>
            <person name="Magnuson J."/>
            <person name="Mondo S."/>
            <person name="Nolan M."/>
            <person name="Ohm R."/>
            <person name="Pangilinan J."/>
            <person name="Park H.-J."/>
            <person name="Ramirez L."/>
            <person name="Alfaro M."/>
            <person name="Sun H."/>
            <person name="Tritt A."/>
            <person name="Yoshinaga Y."/>
            <person name="Zwiers L.-H."/>
            <person name="Turgeon B."/>
            <person name="Goodwin S."/>
            <person name="Spatafora J."/>
            <person name="Crous P."/>
            <person name="Grigoriev I."/>
        </authorList>
    </citation>
    <scope>NUCLEOTIDE SEQUENCE</scope>
    <source>
        <strain evidence="13">CBS 690.94</strain>
    </source>
</reference>
<keyword evidence="5" id="KW-0238">DNA-binding</keyword>
<name>A0A9P4PBM5_9PLEO</name>
<dbReference type="InterPro" id="IPR036390">
    <property type="entry name" value="WH_DNA-bd_sf"/>
</dbReference>
<evidence type="ECO:0000256" key="10">
    <source>
        <dbReference type="SAM" id="MobiDB-lite"/>
    </source>
</evidence>
<gene>
    <name evidence="13" type="ORF">P171DRAFT_433614</name>
</gene>
<accession>A0A9P4PBM5</accession>
<evidence type="ECO:0000259" key="12">
    <source>
        <dbReference type="Pfam" id="PF17683"/>
    </source>
</evidence>
<feature type="domain" description="TFIIF beta subunit N-terminal" evidence="12">
    <location>
        <begin position="37"/>
        <end position="202"/>
    </location>
</feature>
<dbReference type="InterPro" id="IPR036388">
    <property type="entry name" value="WH-like_DNA-bd_sf"/>
</dbReference>
<feature type="domain" description="TFIIF beta subunit HTH" evidence="11">
    <location>
        <begin position="265"/>
        <end position="323"/>
    </location>
</feature>
<feature type="compositionally biased region" description="Basic and acidic residues" evidence="10">
    <location>
        <begin position="85"/>
        <end position="103"/>
    </location>
</feature>
<comment type="caution">
    <text evidence="13">The sequence shown here is derived from an EMBL/GenBank/DDBJ whole genome shotgun (WGS) entry which is preliminary data.</text>
</comment>
<dbReference type="PANTHER" id="PTHR10445:SF0">
    <property type="entry name" value="GENERAL TRANSCRIPTION FACTOR IIF SUBUNIT 2"/>
    <property type="match status" value="1"/>
</dbReference>
<evidence type="ECO:0000313" key="14">
    <source>
        <dbReference type="Proteomes" id="UP000799764"/>
    </source>
</evidence>
<dbReference type="Gene3D" id="1.10.10.10">
    <property type="entry name" value="Winged helix-like DNA-binding domain superfamily/Winged helix DNA-binding domain"/>
    <property type="match status" value="1"/>
</dbReference>
<evidence type="ECO:0000256" key="9">
    <source>
        <dbReference type="ARBA" id="ARBA00081863"/>
    </source>
</evidence>
<dbReference type="FunFam" id="1.10.10.10:FF:000035">
    <property type="entry name" value="General transcription factor IIF subunit 2"/>
    <property type="match status" value="1"/>
</dbReference>
<feature type="region of interest" description="Disordered" evidence="10">
    <location>
        <begin position="81"/>
        <end position="109"/>
    </location>
</feature>
<comment type="similarity">
    <text evidence="2">Belongs to the TFIIF beta subunit family.</text>
</comment>